<protein>
    <submittedName>
        <fullName evidence="11">TonB domain-containing protein</fullName>
    </submittedName>
</protein>
<keyword evidence="4" id="KW-1003">Cell membrane</keyword>
<dbReference type="KEGG" id="amg:AMEC673_17525"/>
<sequence>MKQDLWKKAVRTEYSAQEGIVKRIQPSLVLAALLATGFTASAAAQELSIPCDDLEEKALAESKADEVERISAFTPATPLKRVDPRYPSQAIRKGREGWVRLSYVIDEEGRVKDPVVEDFFGSPSFKRSALSAVKKWQYNPAIKDGEPTQQCHQAVQMDFAISGKSGATRKFIKAYKDADERFNAGDVDAADEALKELLGWDTLNRYENTWLLNLESHIASKQGDVEREAQSLTRLLASNGSKRFNNMVFDEDYVAYALQRKIILDAQRGYYAEALKSYTTLQDMEAQETRIGEIAPLISQIEESIASEQNLTVPVTIGSDGNWFHTLVRSKFAFGNIQGELDTVEVRCDTHREKFTVAEAHVWQIPSSWGQCQVMVKGDSETKFDLIEVAKG</sequence>
<evidence type="ECO:0000256" key="4">
    <source>
        <dbReference type="ARBA" id="ARBA00022475"/>
    </source>
</evidence>
<dbReference type="PANTHER" id="PTHR33446">
    <property type="entry name" value="PROTEIN TONB-RELATED"/>
    <property type="match status" value="1"/>
</dbReference>
<evidence type="ECO:0000256" key="8">
    <source>
        <dbReference type="ARBA" id="ARBA00022989"/>
    </source>
</evidence>
<dbReference type="RefSeq" id="WP_014977601.1">
    <property type="nucleotide sequence ID" value="NC_018678.1"/>
</dbReference>
<evidence type="ECO:0000313" key="12">
    <source>
        <dbReference type="Proteomes" id="UP000006296"/>
    </source>
</evidence>
<keyword evidence="7" id="KW-0653">Protein transport</keyword>
<dbReference type="Pfam" id="PF03544">
    <property type="entry name" value="TonB_C"/>
    <property type="match status" value="1"/>
</dbReference>
<evidence type="ECO:0000256" key="5">
    <source>
        <dbReference type="ARBA" id="ARBA00022519"/>
    </source>
</evidence>
<dbReference type="InterPro" id="IPR037682">
    <property type="entry name" value="TonB_C"/>
</dbReference>
<name>A0AB33A2S4_ALTME</name>
<dbReference type="InterPro" id="IPR006260">
    <property type="entry name" value="TonB/TolA_C"/>
</dbReference>
<dbReference type="Gene3D" id="3.30.1150.10">
    <property type="match status" value="1"/>
</dbReference>
<evidence type="ECO:0000256" key="1">
    <source>
        <dbReference type="ARBA" id="ARBA00004383"/>
    </source>
</evidence>
<organism evidence="11 12">
    <name type="scientific">Alteromonas macleodii (strain English Channel 673)</name>
    <dbReference type="NCBI Taxonomy" id="1004788"/>
    <lineage>
        <taxon>Bacteria</taxon>
        <taxon>Pseudomonadati</taxon>
        <taxon>Pseudomonadota</taxon>
        <taxon>Gammaproteobacteria</taxon>
        <taxon>Alteromonadales</taxon>
        <taxon>Alteromonadaceae</taxon>
        <taxon>Alteromonas/Salinimonas group</taxon>
        <taxon>Alteromonas</taxon>
    </lineage>
</organism>
<dbReference type="Proteomes" id="UP000006296">
    <property type="component" value="Chromosome"/>
</dbReference>
<dbReference type="PANTHER" id="PTHR33446:SF14">
    <property type="entry name" value="PROTEIN TONB"/>
    <property type="match status" value="1"/>
</dbReference>
<dbReference type="PROSITE" id="PS52015">
    <property type="entry name" value="TONB_CTD"/>
    <property type="match status" value="1"/>
</dbReference>
<evidence type="ECO:0000256" key="7">
    <source>
        <dbReference type="ARBA" id="ARBA00022927"/>
    </source>
</evidence>
<dbReference type="GO" id="GO:0015031">
    <property type="term" value="P:protein transport"/>
    <property type="evidence" value="ECO:0007669"/>
    <property type="project" value="UniProtKB-KW"/>
</dbReference>
<keyword evidence="8" id="KW-1133">Transmembrane helix</keyword>
<reference evidence="12" key="1">
    <citation type="journal article" date="2012" name="Sci. Rep.">
        <title>Genomes of surface isolates of Alteromonas macleodii: the life of a widespread marine opportunistic copiotroph.</title>
        <authorList>
            <person name="Lopez-Perez M."/>
            <person name="Gonzaga A."/>
            <person name="Martin-Cuadrado A.B."/>
            <person name="Onyshchenko O."/>
            <person name="Ghavidel A."/>
            <person name="Ghai R."/>
            <person name="Rodriguez-Valera F."/>
        </authorList>
    </citation>
    <scope>NUCLEOTIDE SEQUENCE [LARGE SCALE GENOMIC DNA]</scope>
    <source>
        <strain evidence="12">English Channel 673</strain>
    </source>
</reference>
<keyword evidence="3" id="KW-0813">Transport</keyword>
<accession>A0AB33A2S4</accession>
<proteinExistence type="inferred from homology"/>
<dbReference type="NCBIfam" id="TIGR01352">
    <property type="entry name" value="tonB_Cterm"/>
    <property type="match status" value="1"/>
</dbReference>
<evidence type="ECO:0000256" key="2">
    <source>
        <dbReference type="ARBA" id="ARBA00006555"/>
    </source>
</evidence>
<evidence type="ECO:0000256" key="3">
    <source>
        <dbReference type="ARBA" id="ARBA00022448"/>
    </source>
</evidence>
<dbReference type="AlphaFoldDB" id="A0AB33A2S4"/>
<keyword evidence="6" id="KW-0812">Transmembrane</keyword>
<gene>
    <name evidence="11" type="ordered locus">AMEC673_17525</name>
</gene>
<keyword evidence="5" id="KW-0997">Cell inner membrane</keyword>
<dbReference type="SUPFAM" id="SSF74653">
    <property type="entry name" value="TolA/TonB C-terminal domain"/>
    <property type="match status" value="1"/>
</dbReference>
<comment type="similarity">
    <text evidence="2">Belongs to the TonB family.</text>
</comment>
<dbReference type="GO" id="GO:0055085">
    <property type="term" value="P:transmembrane transport"/>
    <property type="evidence" value="ECO:0007669"/>
    <property type="project" value="InterPro"/>
</dbReference>
<evidence type="ECO:0000256" key="6">
    <source>
        <dbReference type="ARBA" id="ARBA00022692"/>
    </source>
</evidence>
<keyword evidence="9" id="KW-0472">Membrane</keyword>
<evidence type="ECO:0000256" key="9">
    <source>
        <dbReference type="ARBA" id="ARBA00023136"/>
    </source>
</evidence>
<evidence type="ECO:0000313" key="11">
    <source>
        <dbReference type="EMBL" id="AFT76183.1"/>
    </source>
</evidence>
<dbReference type="InterPro" id="IPR051045">
    <property type="entry name" value="TonB-dependent_transducer"/>
</dbReference>
<evidence type="ECO:0000259" key="10">
    <source>
        <dbReference type="PROSITE" id="PS52015"/>
    </source>
</evidence>
<feature type="domain" description="TonB C-terminal" evidence="10">
    <location>
        <begin position="71"/>
        <end position="168"/>
    </location>
</feature>
<dbReference type="GO" id="GO:0005886">
    <property type="term" value="C:plasma membrane"/>
    <property type="evidence" value="ECO:0007669"/>
    <property type="project" value="UniProtKB-SubCell"/>
</dbReference>
<comment type="subcellular location">
    <subcellularLocation>
        <location evidence="1">Cell inner membrane</location>
        <topology evidence="1">Single-pass membrane protein</topology>
        <orientation evidence="1">Periplasmic side</orientation>
    </subcellularLocation>
</comment>
<dbReference type="EMBL" id="CP003844">
    <property type="protein sequence ID" value="AFT76183.1"/>
    <property type="molecule type" value="Genomic_DNA"/>
</dbReference>